<proteinExistence type="predicted"/>
<feature type="transmembrane region" description="Helical" evidence="6">
    <location>
        <begin position="376"/>
        <end position="399"/>
    </location>
</feature>
<evidence type="ECO:0000256" key="3">
    <source>
        <dbReference type="ARBA" id="ARBA00022692"/>
    </source>
</evidence>
<comment type="subcellular location">
    <subcellularLocation>
        <location evidence="1">Membrane</location>
        <topology evidence="1">Multi-pass membrane protein</topology>
    </subcellularLocation>
</comment>
<keyword evidence="5 6" id="KW-0472">Membrane</keyword>
<dbReference type="GO" id="GO:0016020">
    <property type="term" value="C:membrane"/>
    <property type="evidence" value="ECO:0007669"/>
    <property type="project" value="UniProtKB-SubCell"/>
</dbReference>
<feature type="transmembrane region" description="Helical" evidence="6">
    <location>
        <begin position="281"/>
        <end position="303"/>
    </location>
</feature>
<accession>A0AAD6FZ45</accession>
<dbReference type="AlphaFoldDB" id="A0AAD6FZ45"/>
<name>A0AAD6FZ45_9EURO</name>
<organism evidence="7 8">
    <name type="scientific">Penicillium daleae</name>
    <dbReference type="NCBI Taxonomy" id="63821"/>
    <lineage>
        <taxon>Eukaryota</taxon>
        <taxon>Fungi</taxon>
        <taxon>Dikarya</taxon>
        <taxon>Ascomycota</taxon>
        <taxon>Pezizomycotina</taxon>
        <taxon>Eurotiomycetes</taxon>
        <taxon>Eurotiomycetidae</taxon>
        <taxon>Eurotiales</taxon>
        <taxon>Aspergillaceae</taxon>
        <taxon>Penicillium</taxon>
    </lineage>
</organism>
<dbReference type="PANTHER" id="PTHR43791">
    <property type="entry name" value="PERMEASE-RELATED"/>
    <property type="match status" value="1"/>
</dbReference>
<keyword evidence="8" id="KW-1185">Reference proteome</keyword>
<comment type="caution">
    <text evidence="7">The sequence shown here is derived from an EMBL/GenBank/DDBJ whole genome shotgun (WGS) entry which is preliminary data.</text>
</comment>
<dbReference type="SUPFAM" id="SSF103473">
    <property type="entry name" value="MFS general substrate transporter"/>
    <property type="match status" value="1"/>
</dbReference>
<dbReference type="RefSeq" id="XP_056762439.1">
    <property type="nucleotide sequence ID" value="XM_056913590.1"/>
</dbReference>
<reference evidence="7" key="2">
    <citation type="journal article" date="2023" name="IMA Fungus">
        <title>Comparative genomic study of the Penicillium genus elucidates a diverse pangenome and 15 lateral gene transfer events.</title>
        <authorList>
            <person name="Petersen C."/>
            <person name="Sorensen T."/>
            <person name="Nielsen M.R."/>
            <person name="Sondergaard T.E."/>
            <person name="Sorensen J.L."/>
            <person name="Fitzpatrick D.A."/>
            <person name="Frisvad J.C."/>
            <person name="Nielsen K.L."/>
        </authorList>
    </citation>
    <scope>NUCLEOTIDE SEQUENCE</scope>
    <source>
        <strain evidence="7">IBT 16125</strain>
    </source>
</reference>
<evidence type="ECO:0000313" key="8">
    <source>
        <dbReference type="Proteomes" id="UP001213681"/>
    </source>
</evidence>
<dbReference type="EMBL" id="JAPVEA010000008">
    <property type="protein sequence ID" value="KAJ5439210.1"/>
    <property type="molecule type" value="Genomic_DNA"/>
</dbReference>
<keyword evidence="4 6" id="KW-1133">Transmembrane helix</keyword>
<keyword evidence="2" id="KW-0813">Transport</keyword>
<feature type="transmembrane region" description="Helical" evidence="6">
    <location>
        <begin position="411"/>
        <end position="430"/>
    </location>
</feature>
<evidence type="ECO:0000256" key="1">
    <source>
        <dbReference type="ARBA" id="ARBA00004141"/>
    </source>
</evidence>
<dbReference type="Pfam" id="PF07690">
    <property type="entry name" value="MFS_1"/>
    <property type="match status" value="1"/>
</dbReference>
<dbReference type="Proteomes" id="UP001213681">
    <property type="component" value="Unassembled WGS sequence"/>
</dbReference>
<evidence type="ECO:0000256" key="6">
    <source>
        <dbReference type="SAM" id="Phobius"/>
    </source>
</evidence>
<evidence type="ECO:0008006" key="9">
    <source>
        <dbReference type="Google" id="ProtNLM"/>
    </source>
</evidence>
<evidence type="ECO:0000256" key="2">
    <source>
        <dbReference type="ARBA" id="ARBA00022448"/>
    </source>
</evidence>
<feature type="transmembrane region" description="Helical" evidence="6">
    <location>
        <begin position="76"/>
        <end position="95"/>
    </location>
</feature>
<evidence type="ECO:0000313" key="7">
    <source>
        <dbReference type="EMBL" id="KAJ5439210.1"/>
    </source>
</evidence>
<dbReference type="PANTHER" id="PTHR43791:SF64">
    <property type="entry name" value="MAJOR FACILITATOR SUPERFAMILY (MFS) PROFILE DOMAIN-CONTAINING PROTEIN"/>
    <property type="match status" value="1"/>
</dbReference>
<feature type="transmembrane region" description="Helical" evidence="6">
    <location>
        <begin position="243"/>
        <end position="261"/>
    </location>
</feature>
<dbReference type="GeneID" id="81603833"/>
<dbReference type="GO" id="GO:0022857">
    <property type="term" value="F:transmembrane transporter activity"/>
    <property type="evidence" value="ECO:0007669"/>
    <property type="project" value="InterPro"/>
</dbReference>
<feature type="transmembrane region" description="Helical" evidence="6">
    <location>
        <begin position="346"/>
        <end position="364"/>
    </location>
</feature>
<feature type="transmembrane region" description="Helical" evidence="6">
    <location>
        <begin position="28"/>
        <end position="46"/>
    </location>
</feature>
<keyword evidence="3 6" id="KW-0812">Transmembrane</keyword>
<reference evidence="7" key="1">
    <citation type="submission" date="2022-12" db="EMBL/GenBank/DDBJ databases">
        <authorList>
            <person name="Petersen C."/>
        </authorList>
    </citation>
    <scope>NUCLEOTIDE SEQUENCE</scope>
    <source>
        <strain evidence="7">IBT 16125</strain>
    </source>
</reference>
<feature type="transmembrane region" description="Helical" evidence="6">
    <location>
        <begin position="315"/>
        <end position="334"/>
    </location>
</feature>
<protein>
    <recommendedName>
        <fullName evidence="9">Major facilitator superfamily (MFS) profile domain-containing protein</fullName>
    </recommendedName>
</protein>
<evidence type="ECO:0000256" key="5">
    <source>
        <dbReference type="ARBA" id="ARBA00023136"/>
    </source>
</evidence>
<gene>
    <name evidence="7" type="ORF">N7458_010208</name>
</gene>
<dbReference type="InterPro" id="IPR011701">
    <property type="entry name" value="MFS"/>
</dbReference>
<sequence>MPTDTKVPGNTVNGVDGIDIDPKEERALVWRLDLFFLTIGFLGYAFKYLDQTNISNAYVSGMQTDLKLYGNELNYFTTYFNIGYMVMLYPSCVLISHIGPSKWLPTCEVMWGILTCCLSTATNAKQVYGLRFLIGFFEGATWPGQWYMPHEMALRMSLYNIAQPVGAMLSGAMQGALSTNLEGSLGRSGWRWAFIINPERQNPLSKFYLRPRDIEIAKERNRRLGRDAQVGITPSTFLRAFKFWHVWIFSLAWSIGTNQTPSNYFNLWLKSLKTADGSKRYSVAMLNYLPIAGQAIQLVAELLFSGFSDYLGVRLPFLLLHSVVNVTSLIILIIRPSNDHLYMAGWYMNYMGAVSTMLLCAWAAAHLEKEPQVRTVLFATGTLFSYLFSAFLPIAAFPASQAPHWRIGAKVYLGLALLAACLFISIAVIFRWQERGKGKAEITEEENGALENQN</sequence>
<dbReference type="InterPro" id="IPR036259">
    <property type="entry name" value="MFS_trans_sf"/>
</dbReference>
<evidence type="ECO:0000256" key="4">
    <source>
        <dbReference type="ARBA" id="ARBA00022989"/>
    </source>
</evidence>
<dbReference type="Gene3D" id="1.20.1250.20">
    <property type="entry name" value="MFS general substrate transporter like domains"/>
    <property type="match status" value="2"/>
</dbReference>